<dbReference type="RefSeq" id="WP_380967887.1">
    <property type="nucleotide sequence ID" value="NZ_JBHTCO010000020.1"/>
</dbReference>
<comment type="subcellular location">
    <subcellularLocation>
        <location evidence="1">Cell membrane</location>
        <topology evidence="1">Peripheral membrane protein</topology>
    </subcellularLocation>
</comment>
<proteinExistence type="inferred from homology"/>
<evidence type="ECO:0000256" key="2">
    <source>
        <dbReference type="ARBA" id="ARBA00010488"/>
    </source>
</evidence>
<organism evidence="8 9">
    <name type="scientific">Scopulibacillus cellulosilyticus</name>
    <dbReference type="NCBI Taxonomy" id="2665665"/>
    <lineage>
        <taxon>Bacteria</taxon>
        <taxon>Bacillati</taxon>
        <taxon>Bacillota</taxon>
        <taxon>Bacilli</taxon>
        <taxon>Bacillales</taxon>
        <taxon>Sporolactobacillaceae</taxon>
        <taxon>Scopulibacillus</taxon>
    </lineage>
</organism>
<keyword evidence="9" id="KW-1185">Reference proteome</keyword>
<keyword evidence="7" id="KW-1133">Transmembrane helix</keyword>
<evidence type="ECO:0000256" key="3">
    <source>
        <dbReference type="ARBA" id="ARBA00022475"/>
    </source>
</evidence>
<dbReference type="EMBL" id="JBHTCO010000020">
    <property type="protein sequence ID" value="MFC7394481.1"/>
    <property type="molecule type" value="Genomic_DNA"/>
</dbReference>
<dbReference type="Gene3D" id="3.40.50.11820">
    <property type="match status" value="1"/>
</dbReference>
<keyword evidence="7" id="KW-0812">Transmembrane</keyword>
<evidence type="ECO:0000256" key="6">
    <source>
        <dbReference type="ARBA" id="ARBA00023136"/>
    </source>
</evidence>
<feature type="transmembrane region" description="Helical" evidence="7">
    <location>
        <begin position="6"/>
        <end position="24"/>
    </location>
</feature>
<evidence type="ECO:0000313" key="8">
    <source>
        <dbReference type="EMBL" id="MFC7394481.1"/>
    </source>
</evidence>
<evidence type="ECO:0000313" key="9">
    <source>
        <dbReference type="Proteomes" id="UP001596505"/>
    </source>
</evidence>
<dbReference type="PROSITE" id="PS50096">
    <property type="entry name" value="IQ"/>
    <property type="match status" value="1"/>
</dbReference>
<comment type="similarity">
    <text evidence="2">Belongs to the CDP-glycerol glycerophosphotransferase family.</text>
</comment>
<dbReference type="Proteomes" id="UP001596505">
    <property type="component" value="Unassembled WGS sequence"/>
</dbReference>
<dbReference type="InterPro" id="IPR007554">
    <property type="entry name" value="Glycerophosphate_synth"/>
</dbReference>
<keyword evidence="6 7" id="KW-0472">Membrane</keyword>
<keyword evidence="3" id="KW-1003">Cell membrane</keyword>
<dbReference type="Pfam" id="PF04464">
    <property type="entry name" value="Glyphos_transf"/>
    <property type="match status" value="1"/>
</dbReference>
<dbReference type="SUPFAM" id="SSF53756">
    <property type="entry name" value="UDP-Glycosyltransferase/glycogen phosphorylase"/>
    <property type="match status" value="1"/>
</dbReference>
<name>A0ABW2PYJ9_9BACL</name>
<evidence type="ECO:0000256" key="1">
    <source>
        <dbReference type="ARBA" id="ARBA00004202"/>
    </source>
</evidence>
<gene>
    <name evidence="8" type="ORF">ACFQRG_16105</name>
</gene>
<comment type="caution">
    <text evidence="8">The sequence shown here is derived from an EMBL/GenBank/DDBJ whole genome shotgun (WGS) entry which is preliminary data.</text>
</comment>
<dbReference type="PANTHER" id="PTHR37316">
    <property type="entry name" value="TEICHOIC ACID GLYCEROL-PHOSPHATE PRIMASE"/>
    <property type="match status" value="1"/>
</dbReference>
<reference evidence="9" key="1">
    <citation type="journal article" date="2019" name="Int. J. Syst. Evol. Microbiol.">
        <title>The Global Catalogue of Microorganisms (GCM) 10K type strain sequencing project: providing services to taxonomists for standard genome sequencing and annotation.</title>
        <authorList>
            <consortium name="The Broad Institute Genomics Platform"/>
            <consortium name="The Broad Institute Genome Sequencing Center for Infectious Disease"/>
            <person name="Wu L."/>
            <person name="Ma J."/>
        </authorList>
    </citation>
    <scope>NUCLEOTIDE SEQUENCE [LARGE SCALE GENOMIC DNA]</scope>
    <source>
        <strain evidence="9">CGMCC 1.16305</strain>
    </source>
</reference>
<evidence type="ECO:0000256" key="7">
    <source>
        <dbReference type="SAM" id="Phobius"/>
    </source>
</evidence>
<keyword evidence="5" id="KW-0777">Teichoic acid biosynthesis</keyword>
<keyword evidence="4" id="KW-0808">Transferase</keyword>
<evidence type="ECO:0000256" key="4">
    <source>
        <dbReference type="ARBA" id="ARBA00022679"/>
    </source>
</evidence>
<sequence length="402" mass="47723">MVRELIISVYLYIFKILFNIFKWLPLKNKVSFIATFGQNSLFVYEEMQRQSVDYEVVFLCKPSCWQEFKDINHTKTIMFETNNVVDLIKSTYHIATSRYVFVDNYYGFLSVVKFKESVECIQLWHAAGALKTFGLKDKSVQHRSASAKKRFLNVYQKFNRVVVGSEVMANIFIEAFDLPSYKILRTGVPRTDLFFDQDYKKQIVSYLYSENQHLKNKKVILYAPTFRDHQLDHFDLKLDLDKMYEELNGEYVVLLRFHPAIKDQTVNFQEKYPKFFFDYSSYPNVNDLLFVTDVLISDYSSIPYEYALLSKPMIFFPYDLKEYQSQRGFWENYEQSVPGPVVYTTRELVNQIKNHQFDLDEIQSFSKKWNLYSNGHSSENLVKYLFTEEASVKLQSRKRGTL</sequence>
<dbReference type="Gene3D" id="3.40.50.12580">
    <property type="match status" value="1"/>
</dbReference>
<evidence type="ECO:0000256" key="5">
    <source>
        <dbReference type="ARBA" id="ARBA00022944"/>
    </source>
</evidence>
<dbReference type="InterPro" id="IPR043149">
    <property type="entry name" value="TagF_N"/>
</dbReference>
<protein>
    <submittedName>
        <fullName evidence="8">CDP-glycerol glycerophosphotransferase family protein</fullName>
    </submittedName>
</protein>
<accession>A0ABW2PYJ9</accession>
<dbReference type="InterPro" id="IPR043148">
    <property type="entry name" value="TagF_C"/>
</dbReference>
<dbReference type="InterPro" id="IPR051612">
    <property type="entry name" value="Teichoic_Acid_Biosynth"/>
</dbReference>
<dbReference type="PANTHER" id="PTHR37316:SF1">
    <property type="entry name" value="TEICHOIC ACID GLYCEROL-PHOSPHATE PRIMASE"/>
    <property type="match status" value="1"/>
</dbReference>